<reference evidence="11" key="1">
    <citation type="submission" date="2014-12" db="EMBL/GenBank/DDBJ databases">
        <title>Insight into the proteome of Arion vulgaris.</title>
        <authorList>
            <person name="Aradska J."/>
            <person name="Bulat T."/>
            <person name="Smidak R."/>
            <person name="Sarate P."/>
            <person name="Gangsoo J."/>
            <person name="Sialana F."/>
            <person name="Bilban M."/>
            <person name="Lubec G."/>
        </authorList>
    </citation>
    <scope>NUCLEOTIDE SEQUENCE</scope>
    <source>
        <tissue evidence="11">Skin</tissue>
    </source>
</reference>
<dbReference type="GO" id="GO:0005789">
    <property type="term" value="C:endoplasmic reticulum membrane"/>
    <property type="evidence" value="ECO:0007669"/>
    <property type="project" value="UniProtKB-SubCell"/>
</dbReference>
<sequence length="381" mass="42430">FPQTYETIRNGHGLQFLAKTDPPTVTLPRIKAITTGSPPNFVDVALNFGSPALEEDNIVTQMKRSGREIVFFGDDTWIKLFPQHFERSDGTISFFVSDYTEVDTNVTRHLKHELSTPSWDVMILHYLGLDHIGHTAGPNSLLVRPKLKEMDNVIRQIYSAMEQWAEPSLLVVCGDHGMSDQGGHGGASAAEISVPVIFLSPHIVRKDSKHVETISQADLCPTLSVLLGLPIPKNNLGKVITEALIGYTLPQKVSIIHQNAMLAIQILKGYVQDFEKESSYMLYSKAKHQFHGWVSARNSTPKAAWEDEGHTLLTMYSESLTLLAEKVTRVSTQYDVYAMAVSVALLWMLLISLVLSHLKKNVTTRSEPLSRKASQLLIARS</sequence>
<dbReference type="CDD" id="cd16024">
    <property type="entry name" value="GPI_EPT_2"/>
    <property type="match status" value="1"/>
</dbReference>
<dbReference type="PANTHER" id="PTHR23072">
    <property type="entry name" value="PHOSPHATIDYLINOSITOL GLYCAN-RELATED"/>
    <property type="match status" value="1"/>
</dbReference>
<evidence type="ECO:0000256" key="1">
    <source>
        <dbReference type="ARBA" id="ARBA00004477"/>
    </source>
</evidence>
<dbReference type="GO" id="GO:0051267">
    <property type="term" value="F:CP2 mannose-ethanolamine phosphotransferase activity"/>
    <property type="evidence" value="ECO:0007669"/>
    <property type="project" value="TreeGrafter"/>
</dbReference>
<dbReference type="InterPro" id="IPR039527">
    <property type="entry name" value="PIGG/GPI7"/>
</dbReference>
<evidence type="ECO:0000256" key="2">
    <source>
        <dbReference type="ARBA" id="ARBA00004687"/>
    </source>
</evidence>
<accession>A0A0B7BBP4</accession>
<protein>
    <submittedName>
        <fullName evidence="11">Uncharacterized protein</fullName>
    </submittedName>
</protein>
<dbReference type="InterPro" id="IPR017850">
    <property type="entry name" value="Alkaline_phosphatase_core_sf"/>
</dbReference>
<feature type="non-terminal residue" evidence="11">
    <location>
        <position position="1"/>
    </location>
</feature>
<name>A0A0B7BBP4_9EUPU</name>
<evidence type="ECO:0000256" key="3">
    <source>
        <dbReference type="ARBA" id="ARBA00005315"/>
    </source>
</evidence>
<dbReference type="Gene3D" id="3.40.720.10">
    <property type="entry name" value="Alkaline Phosphatase, subunit A"/>
    <property type="match status" value="1"/>
</dbReference>
<organism evidence="11">
    <name type="scientific">Arion vulgaris</name>
    <dbReference type="NCBI Taxonomy" id="1028688"/>
    <lineage>
        <taxon>Eukaryota</taxon>
        <taxon>Metazoa</taxon>
        <taxon>Spiralia</taxon>
        <taxon>Lophotrochozoa</taxon>
        <taxon>Mollusca</taxon>
        <taxon>Gastropoda</taxon>
        <taxon>Heterobranchia</taxon>
        <taxon>Euthyneura</taxon>
        <taxon>Panpulmonata</taxon>
        <taxon>Eupulmonata</taxon>
        <taxon>Stylommatophora</taxon>
        <taxon>Helicina</taxon>
        <taxon>Arionoidea</taxon>
        <taxon>Arionidae</taxon>
        <taxon>Arion</taxon>
    </lineage>
</organism>
<evidence type="ECO:0000256" key="6">
    <source>
        <dbReference type="ARBA" id="ARBA00022692"/>
    </source>
</evidence>
<gene>
    <name evidence="11" type="primary">ORF171282</name>
</gene>
<comment type="pathway">
    <text evidence="2">Glycolipid biosynthesis; glycosylphosphatidylinositol-anchor biosynthesis.</text>
</comment>
<evidence type="ECO:0000256" key="8">
    <source>
        <dbReference type="ARBA" id="ARBA00022989"/>
    </source>
</evidence>
<evidence type="ECO:0000256" key="9">
    <source>
        <dbReference type="ARBA" id="ARBA00023136"/>
    </source>
</evidence>
<dbReference type="AlphaFoldDB" id="A0A0B7BBP4"/>
<feature type="non-terminal residue" evidence="11">
    <location>
        <position position="381"/>
    </location>
</feature>
<evidence type="ECO:0000256" key="5">
    <source>
        <dbReference type="ARBA" id="ARBA00022679"/>
    </source>
</evidence>
<proteinExistence type="inferred from homology"/>
<evidence type="ECO:0000256" key="10">
    <source>
        <dbReference type="SAM" id="Phobius"/>
    </source>
</evidence>
<keyword evidence="7" id="KW-0256">Endoplasmic reticulum</keyword>
<dbReference type="EMBL" id="HACG01042630">
    <property type="protein sequence ID" value="CEK89495.1"/>
    <property type="molecule type" value="Transcribed_RNA"/>
</dbReference>
<keyword evidence="6 10" id="KW-0812">Transmembrane</keyword>
<comment type="similarity">
    <text evidence="3">Belongs to the PIGG/PIGN/PIGO family. PIGG subfamily.</text>
</comment>
<keyword evidence="4" id="KW-0337">GPI-anchor biosynthesis</keyword>
<feature type="transmembrane region" description="Helical" evidence="10">
    <location>
        <begin position="336"/>
        <end position="355"/>
    </location>
</feature>
<evidence type="ECO:0000256" key="4">
    <source>
        <dbReference type="ARBA" id="ARBA00022502"/>
    </source>
</evidence>
<keyword evidence="8 10" id="KW-1133">Transmembrane helix</keyword>
<evidence type="ECO:0000256" key="7">
    <source>
        <dbReference type="ARBA" id="ARBA00022824"/>
    </source>
</evidence>
<keyword evidence="5" id="KW-0808">Transferase</keyword>
<dbReference type="UniPathway" id="UPA00196"/>
<comment type="subcellular location">
    <subcellularLocation>
        <location evidence="1">Endoplasmic reticulum membrane</location>
        <topology evidence="1">Multi-pass membrane protein</topology>
    </subcellularLocation>
</comment>
<dbReference type="InterPro" id="IPR037674">
    <property type="entry name" value="PIG-G_N"/>
</dbReference>
<dbReference type="PANTHER" id="PTHR23072:SF0">
    <property type="entry name" value="GPI ETHANOLAMINE PHOSPHATE TRANSFERASE 2"/>
    <property type="match status" value="1"/>
</dbReference>
<keyword evidence="9 10" id="KW-0472">Membrane</keyword>
<dbReference type="InterPro" id="IPR002591">
    <property type="entry name" value="Phosphodiest/P_Trfase"/>
</dbReference>
<evidence type="ECO:0000313" key="11">
    <source>
        <dbReference type="EMBL" id="CEK89495.1"/>
    </source>
</evidence>
<dbReference type="GO" id="GO:0006506">
    <property type="term" value="P:GPI anchor biosynthetic process"/>
    <property type="evidence" value="ECO:0007669"/>
    <property type="project" value="UniProtKB-UniPathway"/>
</dbReference>
<dbReference type="SUPFAM" id="SSF53649">
    <property type="entry name" value="Alkaline phosphatase-like"/>
    <property type="match status" value="1"/>
</dbReference>
<dbReference type="Pfam" id="PF01663">
    <property type="entry name" value="Phosphodiest"/>
    <property type="match status" value="1"/>
</dbReference>